<organism evidence="2 3">
    <name type="scientific">Pythium insidiosum</name>
    <name type="common">Pythiosis disease agent</name>
    <dbReference type="NCBI Taxonomy" id="114742"/>
    <lineage>
        <taxon>Eukaryota</taxon>
        <taxon>Sar</taxon>
        <taxon>Stramenopiles</taxon>
        <taxon>Oomycota</taxon>
        <taxon>Peronosporomycetes</taxon>
        <taxon>Pythiales</taxon>
        <taxon>Pythiaceae</taxon>
        <taxon>Pythium</taxon>
    </lineage>
</organism>
<protein>
    <submittedName>
        <fullName evidence="2">Uncharacterized protein</fullName>
    </submittedName>
</protein>
<evidence type="ECO:0000313" key="3">
    <source>
        <dbReference type="Proteomes" id="UP001209570"/>
    </source>
</evidence>
<keyword evidence="3" id="KW-1185">Reference proteome</keyword>
<feature type="region of interest" description="Disordered" evidence="1">
    <location>
        <begin position="70"/>
        <end position="108"/>
    </location>
</feature>
<dbReference type="EMBL" id="JAKCXM010000001">
    <property type="protein sequence ID" value="KAJ0410423.1"/>
    <property type="molecule type" value="Genomic_DNA"/>
</dbReference>
<comment type="caution">
    <text evidence="2">The sequence shown here is derived from an EMBL/GenBank/DDBJ whole genome shotgun (WGS) entry which is preliminary data.</text>
</comment>
<dbReference type="AlphaFoldDB" id="A0AAD5QDF9"/>
<gene>
    <name evidence="2" type="ORF">P43SY_002755</name>
</gene>
<proteinExistence type="predicted"/>
<name>A0AAD5QDF9_PYTIN</name>
<dbReference type="Proteomes" id="UP001209570">
    <property type="component" value="Unassembled WGS sequence"/>
</dbReference>
<reference evidence="2" key="1">
    <citation type="submission" date="2021-12" db="EMBL/GenBank/DDBJ databases">
        <title>Prjna785345.</title>
        <authorList>
            <person name="Rujirawat T."/>
            <person name="Krajaejun T."/>
        </authorList>
    </citation>
    <scope>NUCLEOTIDE SEQUENCE</scope>
    <source>
        <strain evidence="2">Pi057C3</strain>
    </source>
</reference>
<sequence length="108" mass="11827">MDDSPELRRLRAANASLMNGNLSLLMAIRETDTEILDEWRRLQSLCEALEQRGIPVPASCAALTSGDVVDEEEMGSRAISSPIKSPLSPPRGGVKRPRDSDEDDSSQF</sequence>
<evidence type="ECO:0000313" key="2">
    <source>
        <dbReference type="EMBL" id="KAJ0410423.1"/>
    </source>
</evidence>
<evidence type="ECO:0000256" key="1">
    <source>
        <dbReference type="SAM" id="MobiDB-lite"/>
    </source>
</evidence>
<accession>A0AAD5QDF9</accession>